<proteinExistence type="predicted"/>
<feature type="transmembrane region" description="Helical" evidence="1">
    <location>
        <begin position="126"/>
        <end position="148"/>
    </location>
</feature>
<comment type="caution">
    <text evidence="2">The sequence shown here is derived from an EMBL/GenBank/DDBJ whole genome shotgun (WGS) entry which is preliminary data.</text>
</comment>
<dbReference type="VEuPathDB" id="AmoebaDB:EHI_062540"/>
<feature type="transmembrane region" description="Helical" evidence="1">
    <location>
        <begin position="20"/>
        <end position="41"/>
    </location>
</feature>
<evidence type="ECO:0000256" key="1">
    <source>
        <dbReference type="SAM" id="Phobius"/>
    </source>
</evidence>
<dbReference type="VEuPathDB" id="AmoebaDB:EHI5A_180000"/>
<protein>
    <submittedName>
        <fullName evidence="2">Uncharacterized protein</fullName>
    </submittedName>
</protein>
<keyword evidence="1" id="KW-0472">Membrane</keyword>
<evidence type="ECO:0000313" key="3">
    <source>
        <dbReference type="Proteomes" id="UP000078387"/>
    </source>
</evidence>
<dbReference type="VEuPathDB" id="AmoebaDB:EHI7A_129220"/>
<name>A0A5K1TWY0_ENTHI</name>
<keyword evidence="1" id="KW-0812">Transmembrane</keyword>
<sequence>MNAPRFDQNKKKEFMVRTGISMGVTVIVTFTLAFSILFIIGQSTLSALGNSFVFSVLMMINTLMLSLTCNNNSNYFDDYSKLFKSTQSILRVTIVFIMSILIGYYSMNALKNGLINEEGIYEVDEFSMLFSVVGIFFGVSNSFFYVFLDTLYIQYFVKQINEGDTQYMSFLVGKQTLISFILNFIIFIFSVVVVKIYVFFLAGFGLDLEVYTLPFDAVDLIRYMMIILLFSFSSRFSFKFLSYKMSLQ</sequence>
<dbReference type="VEuPathDB" id="AmoebaDB:EHI8A_143480"/>
<feature type="transmembrane region" description="Helical" evidence="1">
    <location>
        <begin position="220"/>
        <end position="238"/>
    </location>
</feature>
<feature type="transmembrane region" description="Helical" evidence="1">
    <location>
        <begin position="47"/>
        <end position="67"/>
    </location>
</feature>
<dbReference type="EMBL" id="BDEQ01000001">
    <property type="protein sequence ID" value="GAT95146.1"/>
    <property type="molecule type" value="Genomic_DNA"/>
</dbReference>
<keyword evidence="1" id="KW-1133">Transmembrane helix</keyword>
<evidence type="ECO:0000313" key="2">
    <source>
        <dbReference type="EMBL" id="GAT95146.1"/>
    </source>
</evidence>
<gene>
    <name evidence="2" type="ORF">CL6EHI_062540</name>
</gene>
<dbReference type="AlphaFoldDB" id="A0A5K1TWY0"/>
<dbReference type="Proteomes" id="UP000078387">
    <property type="component" value="Unassembled WGS sequence"/>
</dbReference>
<feature type="transmembrane region" description="Helical" evidence="1">
    <location>
        <begin position="177"/>
        <end position="200"/>
    </location>
</feature>
<feature type="transmembrane region" description="Helical" evidence="1">
    <location>
        <begin position="88"/>
        <end position="106"/>
    </location>
</feature>
<dbReference type="OMA" id="FFTADMS"/>
<organism evidence="2 3">
    <name type="scientific">Entamoeba histolytica</name>
    <dbReference type="NCBI Taxonomy" id="5759"/>
    <lineage>
        <taxon>Eukaryota</taxon>
        <taxon>Amoebozoa</taxon>
        <taxon>Evosea</taxon>
        <taxon>Archamoebae</taxon>
        <taxon>Mastigamoebida</taxon>
        <taxon>Entamoebidae</taxon>
        <taxon>Entamoeba</taxon>
    </lineage>
</organism>
<accession>A0A5K1TWY0</accession>
<reference evidence="2 3" key="1">
    <citation type="submission" date="2016-05" db="EMBL/GenBank/DDBJ databases">
        <title>First whole genome sequencing of Entamoeba histolytica HM1:IMSS-clone-6.</title>
        <authorList>
            <person name="Mukherjee Avik.K."/>
            <person name="Izumyama S."/>
            <person name="Nakada-Tsukui K."/>
            <person name="Nozaki T."/>
        </authorList>
    </citation>
    <scope>NUCLEOTIDE SEQUENCE [LARGE SCALE GENOMIC DNA]</scope>
    <source>
        <strain evidence="2 3">HM1:IMSS clone 6</strain>
    </source>
</reference>
<dbReference type="VEuPathDB" id="AmoebaDB:KM1_216670"/>